<comment type="cofactor">
    <cofactor evidence="8">
        <name>Zn(2+)</name>
        <dbReference type="ChEBI" id="CHEBI:29105"/>
    </cofactor>
</comment>
<keyword evidence="7" id="KW-0560">Oxidoreductase</keyword>
<reference evidence="10 11" key="1">
    <citation type="journal article" date="2019" name="Sci. Rep.">
        <title>Sulfobacillus thermotolerans: new insights into resistance and metabolic capacities of acidophilic chemolithotrophs.</title>
        <authorList>
            <person name="Panyushkina A.E."/>
            <person name="Babenko V.V."/>
            <person name="Nikitina A.S."/>
            <person name="Selezneva O.V."/>
            <person name="Tsaplina I.A."/>
            <person name="Letarova M.A."/>
            <person name="Kostryukova E.S."/>
            <person name="Letarov A.V."/>
        </authorList>
    </citation>
    <scope>NUCLEOTIDE SEQUENCE [LARGE SCALE GENOMIC DNA]</scope>
    <source>
        <strain evidence="10 11">Kr1</strain>
    </source>
</reference>
<feature type="binding site" evidence="8">
    <location>
        <position position="214"/>
    </location>
    <ligand>
        <name>Zn(2+)</name>
        <dbReference type="ChEBI" id="CHEBI:29105"/>
    </ligand>
</feature>
<evidence type="ECO:0000256" key="7">
    <source>
        <dbReference type="ARBA" id="ARBA00023002"/>
    </source>
</evidence>
<dbReference type="SUPFAM" id="SSF82282">
    <property type="entry name" value="Homocysteine S-methyltransferase"/>
    <property type="match status" value="1"/>
</dbReference>
<dbReference type="Gene3D" id="3.20.20.330">
    <property type="entry name" value="Homocysteine-binding-like domain"/>
    <property type="match status" value="1"/>
</dbReference>
<dbReference type="Pfam" id="PF02219">
    <property type="entry name" value="MTHFR"/>
    <property type="match status" value="1"/>
</dbReference>
<evidence type="ECO:0000259" key="9">
    <source>
        <dbReference type="PROSITE" id="PS50970"/>
    </source>
</evidence>
<gene>
    <name evidence="10" type="ORF">BXT84_11910</name>
</gene>
<protein>
    <submittedName>
        <fullName evidence="10">Bifunctional homocysteine S-methyltransferase/methylenetetrahydrofolate reductase</fullName>
    </submittedName>
</protein>
<evidence type="ECO:0000256" key="8">
    <source>
        <dbReference type="PROSITE-ProRule" id="PRU00333"/>
    </source>
</evidence>
<dbReference type="InterPro" id="IPR036589">
    <property type="entry name" value="HCY_dom_sf"/>
</dbReference>
<keyword evidence="11" id="KW-1185">Reference proteome</keyword>
<keyword evidence="4" id="KW-0285">Flavoprotein</keyword>
<evidence type="ECO:0000256" key="4">
    <source>
        <dbReference type="ARBA" id="ARBA00022630"/>
    </source>
</evidence>
<feature type="binding site" evidence="8">
    <location>
        <position position="283"/>
    </location>
    <ligand>
        <name>Zn(2+)</name>
        <dbReference type="ChEBI" id="CHEBI:29105"/>
    </ligand>
</feature>
<sequence>MKSLADALRDPTWIIGDGASGTALMAAGIDPAALPLVPLRQPDTLMNLHLQYLEAGARLLETQTFSANGSKLAALGLEADVVLLHRRAAQIARHARDIFGEPAWIVGSIGPLAQPVASPVMESLTHEEAVDYYRPVVAGLLAGGVDGFIVETMSDIPTVLAAVEAIREESLLPIIVSFAFSPEGATRYGLTPEQAIEAMGQLPGGPPQLVGANCGSGPAPLLDAVIRMAPRAKDLQIPLAAFPNAGQPAMVANHVHYPASPHYVATMAPALAEAGCRVIGGCCGTTAAHIQAIAQTLQHMPVLPQVRTWNVEDEHAANETMGSEGAPEGIRQLFGKRFVVSVELDPPRGVNPHRVLEAARTVWEAGADAINIGDSPMARVRLSALATARLIAEQLPVETILHFTTRDRNLMGLQSDLLGAHALGIRNVLALTGDPPGIGDYAHATAVYDINSIGLVKVLAGFNQGQDASGQKIGGHTAFDIGVGVNPTAEDLDHEVLRLQQKLEAGAGFIMSQPIYAKEQLERFLDRFGPLPVPLLLGVMPLVSYRQALYLHNEVPGITIGTEILAQFEHVQDGTALGIDMACALLDDLESVIQGVYLVPSFNRVEPLLPLIAYIRQKFSTKKRS</sequence>
<dbReference type="PANTHER" id="PTHR45833:SF2">
    <property type="entry name" value="BIFUNCTIONAL HOMOCYSTEINE S-METHYLTRANSFERASE_5,10-METHYLENETETRAHYDROFOLATE REDUCTASE"/>
    <property type="match status" value="1"/>
</dbReference>
<dbReference type="InterPro" id="IPR050554">
    <property type="entry name" value="Met_Synthase/Corrinoid"/>
</dbReference>
<keyword evidence="5 8" id="KW-0808">Transferase</keyword>
<dbReference type="InterPro" id="IPR003726">
    <property type="entry name" value="HCY_dom"/>
</dbReference>
<dbReference type="CDD" id="cd00537">
    <property type="entry name" value="MTHFR"/>
    <property type="match status" value="1"/>
</dbReference>
<dbReference type="InterPro" id="IPR003171">
    <property type="entry name" value="Mehydrof_redctse-like"/>
</dbReference>
<evidence type="ECO:0000256" key="2">
    <source>
        <dbReference type="ARBA" id="ARBA00004777"/>
    </source>
</evidence>
<organism evidence="10 11">
    <name type="scientific">Sulfobacillus thermotolerans</name>
    <dbReference type="NCBI Taxonomy" id="338644"/>
    <lineage>
        <taxon>Bacteria</taxon>
        <taxon>Bacillati</taxon>
        <taxon>Bacillota</taxon>
        <taxon>Clostridia</taxon>
        <taxon>Eubacteriales</taxon>
        <taxon>Clostridiales Family XVII. Incertae Sedis</taxon>
        <taxon>Sulfobacillus</taxon>
    </lineage>
</organism>
<accession>A0ABN5H1S4</accession>
<comment type="pathway">
    <text evidence="2">One-carbon metabolism; tetrahydrofolate interconversion.</text>
</comment>
<feature type="binding site" evidence="8">
    <location>
        <position position="282"/>
    </location>
    <ligand>
        <name>Zn(2+)</name>
        <dbReference type="ChEBI" id="CHEBI:29105"/>
    </ligand>
</feature>
<proteinExistence type="predicted"/>
<dbReference type="Gene3D" id="3.20.20.220">
    <property type="match status" value="1"/>
</dbReference>
<dbReference type="PANTHER" id="PTHR45833">
    <property type="entry name" value="METHIONINE SYNTHASE"/>
    <property type="match status" value="1"/>
</dbReference>
<keyword evidence="8" id="KW-0479">Metal-binding</keyword>
<evidence type="ECO:0000256" key="3">
    <source>
        <dbReference type="ARBA" id="ARBA00022603"/>
    </source>
</evidence>
<evidence type="ECO:0000313" key="11">
    <source>
        <dbReference type="Proteomes" id="UP000325292"/>
    </source>
</evidence>
<dbReference type="Proteomes" id="UP000325292">
    <property type="component" value="Chromosome"/>
</dbReference>
<evidence type="ECO:0000313" key="10">
    <source>
        <dbReference type="EMBL" id="AUW94561.1"/>
    </source>
</evidence>
<keyword evidence="3 8" id="KW-0489">Methyltransferase</keyword>
<keyword evidence="8" id="KW-0862">Zinc</keyword>
<keyword evidence="6" id="KW-0274">FAD</keyword>
<dbReference type="NCBIfam" id="NF006396">
    <property type="entry name" value="PRK08645.1"/>
    <property type="match status" value="1"/>
</dbReference>
<dbReference type="SUPFAM" id="SSF51730">
    <property type="entry name" value="FAD-linked oxidoreductase"/>
    <property type="match status" value="1"/>
</dbReference>
<evidence type="ECO:0000256" key="5">
    <source>
        <dbReference type="ARBA" id="ARBA00022679"/>
    </source>
</evidence>
<evidence type="ECO:0000256" key="1">
    <source>
        <dbReference type="ARBA" id="ARBA00001974"/>
    </source>
</evidence>
<dbReference type="PROSITE" id="PS50970">
    <property type="entry name" value="HCY"/>
    <property type="match status" value="1"/>
</dbReference>
<feature type="domain" description="Hcy-binding" evidence="9">
    <location>
        <begin position="2"/>
        <end position="297"/>
    </location>
</feature>
<dbReference type="EMBL" id="CP019454">
    <property type="protein sequence ID" value="AUW94561.1"/>
    <property type="molecule type" value="Genomic_DNA"/>
</dbReference>
<evidence type="ECO:0000256" key="6">
    <source>
        <dbReference type="ARBA" id="ARBA00022827"/>
    </source>
</evidence>
<dbReference type="InterPro" id="IPR029041">
    <property type="entry name" value="FAD-linked_oxidoreductase-like"/>
</dbReference>
<name>A0ABN5H1S4_9FIRM</name>
<dbReference type="Pfam" id="PF02574">
    <property type="entry name" value="S-methyl_trans"/>
    <property type="match status" value="1"/>
</dbReference>
<comment type="cofactor">
    <cofactor evidence="1">
        <name>FAD</name>
        <dbReference type="ChEBI" id="CHEBI:57692"/>
    </cofactor>
</comment>